<feature type="compositionally biased region" description="Pro residues" evidence="1">
    <location>
        <begin position="413"/>
        <end position="425"/>
    </location>
</feature>
<keyword evidence="4" id="KW-1185">Reference proteome</keyword>
<gene>
    <name evidence="3" type="ORF">EAH88_11820</name>
</gene>
<dbReference type="RefSeq" id="WP_140652866.1">
    <property type="nucleotide sequence ID" value="NZ_RCZO01000006.1"/>
</dbReference>
<reference evidence="3 4" key="1">
    <citation type="journal article" date="2019" name="Environ. Microbiol.">
        <title>Species interactions and distinct microbial communities in high Arctic permafrost affected cryosols are associated with the CH4 and CO2 gas fluxes.</title>
        <authorList>
            <person name="Altshuler I."/>
            <person name="Hamel J."/>
            <person name="Turney S."/>
            <person name="Magnuson E."/>
            <person name="Levesque R."/>
            <person name="Greer C."/>
            <person name="Whyte L.G."/>
        </authorList>
    </citation>
    <scope>NUCLEOTIDE SEQUENCE [LARGE SCALE GENOMIC DNA]</scope>
    <source>
        <strain evidence="3 4">S13Y</strain>
    </source>
</reference>
<dbReference type="Proteomes" id="UP000319486">
    <property type="component" value="Unassembled WGS sequence"/>
</dbReference>
<feature type="compositionally biased region" description="Basic and acidic residues" evidence="1">
    <location>
        <begin position="433"/>
        <end position="450"/>
    </location>
</feature>
<dbReference type="AlphaFoldDB" id="A0A502C6P2"/>
<dbReference type="InterPro" id="IPR027417">
    <property type="entry name" value="P-loop_NTPase"/>
</dbReference>
<dbReference type="InterPro" id="IPR035412">
    <property type="entry name" value="Terminase_L_N"/>
</dbReference>
<comment type="caution">
    <text evidence="3">The sequence shown here is derived from an EMBL/GenBank/DDBJ whole genome shotgun (WGS) entry which is preliminary data.</text>
</comment>
<dbReference type="NCBIfam" id="TIGR01547">
    <property type="entry name" value="phage_term_2"/>
    <property type="match status" value="1"/>
</dbReference>
<dbReference type="Gene3D" id="3.40.50.300">
    <property type="entry name" value="P-loop containing nucleotide triphosphate hydrolases"/>
    <property type="match status" value="1"/>
</dbReference>
<evidence type="ECO:0000259" key="2">
    <source>
        <dbReference type="Pfam" id="PF04466"/>
    </source>
</evidence>
<proteinExistence type="predicted"/>
<feature type="domain" description="Phage terminase large subunit N-terminal" evidence="2">
    <location>
        <begin position="28"/>
        <end position="220"/>
    </location>
</feature>
<evidence type="ECO:0000256" key="1">
    <source>
        <dbReference type="SAM" id="MobiDB-lite"/>
    </source>
</evidence>
<dbReference type="PANTHER" id="PTHR39184">
    <property type="match status" value="1"/>
</dbReference>
<dbReference type="InterPro" id="IPR006437">
    <property type="entry name" value="Phage_terminase_lsu"/>
</dbReference>
<sequence>MNAVSANLAPQVQLQMPAKLLPLLQPWRFKILHGGRGGAKSHTVAQILIMLSMQRKLRILCVREVQKSLAQSSMQVLKDYIERLGVSAYFDVVKAEIRCRTTGSTFSFAGLKDHTADSIKSFEGADIVWVEEAHSVTTHSWTILIPTILRTDGSEIWATYNPDQETDYVHNRFVVNNDPDALVICINWRDNPWFNAAMNDERLKLKAVNDDLYDHVWEGKCRSLAGLLFKRKWFNRYDLSKHPSLNTFLASDYAGGQDPDHPERKPDNTEHGCAGLDCNGDMWFTDWYTGEGEDPDVWIQGWLTLIRRNKPLMAFEESGVILRTTNGSIVKAMQKAKTYVQRVSIPSAGSKASRALGFAMLASAGQVWIPNTEWGDRLINQLCAFTGQDGRADDMVDVCGLLARGIDQMPEAAAPPPPPPEPPKPFTDAWFSARDKADTLSEADKQRYYR</sequence>
<dbReference type="InterPro" id="IPR052380">
    <property type="entry name" value="Viral_DNA_packaging_terminase"/>
</dbReference>
<feature type="region of interest" description="Disordered" evidence="1">
    <location>
        <begin position="409"/>
        <end position="450"/>
    </location>
</feature>
<name>A0A502C6P2_9GAMM</name>
<protein>
    <submittedName>
        <fullName evidence="3">PBSX family phage terminase large subunit</fullName>
    </submittedName>
</protein>
<evidence type="ECO:0000313" key="3">
    <source>
        <dbReference type="EMBL" id="TPG08314.1"/>
    </source>
</evidence>
<accession>A0A502C6P2</accession>
<dbReference type="EMBL" id="RCZO01000006">
    <property type="protein sequence ID" value="TPG08314.1"/>
    <property type="molecule type" value="Genomic_DNA"/>
</dbReference>
<dbReference type="Pfam" id="PF04466">
    <property type="entry name" value="Terminase_3"/>
    <property type="match status" value="1"/>
</dbReference>
<dbReference type="PANTHER" id="PTHR39184:SF1">
    <property type="entry name" value="PBSX PHAGE TERMINASE LARGE SUBUNIT"/>
    <property type="match status" value="1"/>
</dbReference>
<evidence type="ECO:0000313" key="4">
    <source>
        <dbReference type="Proteomes" id="UP000319486"/>
    </source>
</evidence>
<organism evidence="3 4">
    <name type="scientific">Rhodanobacter glycinis</name>
    <dbReference type="NCBI Taxonomy" id="582702"/>
    <lineage>
        <taxon>Bacteria</taxon>
        <taxon>Pseudomonadati</taxon>
        <taxon>Pseudomonadota</taxon>
        <taxon>Gammaproteobacteria</taxon>
        <taxon>Lysobacterales</taxon>
        <taxon>Rhodanobacteraceae</taxon>
        <taxon>Rhodanobacter</taxon>
    </lineage>
</organism>